<evidence type="ECO:0000256" key="7">
    <source>
        <dbReference type="PIRSR" id="PIRSR605856-50"/>
    </source>
</evidence>
<evidence type="ECO:0000256" key="6">
    <source>
        <dbReference type="ARBA" id="ARBA00023192"/>
    </source>
</evidence>
<dbReference type="InterPro" id="IPR015424">
    <property type="entry name" value="PyrdxlP-dep_Trfase"/>
</dbReference>
<dbReference type="AlphaFoldDB" id="A0A5J4VWS6"/>
<dbReference type="Gene3D" id="3.40.640.10">
    <property type="entry name" value="Type I PLP-dependent aspartate aminotransferase-like (Major domain)"/>
    <property type="match status" value="1"/>
</dbReference>
<comment type="similarity">
    <text evidence="2">Belongs to the cysteine synthase/cystathionine beta-synthase family.</text>
</comment>
<dbReference type="SUPFAM" id="SSF53686">
    <property type="entry name" value="Tryptophan synthase beta subunit-like PLP-dependent enzymes"/>
    <property type="match status" value="1"/>
</dbReference>
<dbReference type="Pfam" id="PF00291">
    <property type="entry name" value="PALP"/>
    <property type="match status" value="1"/>
</dbReference>
<dbReference type="InterPro" id="IPR015422">
    <property type="entry name" value="PyrdxlP-dep_Trfase_small"/>
</dbReference>
<dbReference type="PROSITE" id="PS00868">
    <property type="entry name" value="CYS_MET_METAB_PP"/>
    <property type="match status" value="1"/>
</dbReference>
<dbReference type="OrthoDB" id="3512640at2759"/>
<dbReference type="InterPro" id="IPR036052">
    <property type="entry name" value="TrpB-like_PALP_sf"/>
</dbReference>
<dbReference type="NCBIfam" id="TIGR01136">
    <property type="entry name" value="cysKM"/>
    <property type="match status" value="1"/>
</dbReference>
<dbReference type="FunFam" id="3.40.640.10:FF:000046">
    <property type="entry name" value="Cystathionine gamma-lyase"/>
    <property type="match status" value="1"/>
</dbReference>
<dbReference type="PANTHER" id="PTHR11808">
    <property type="entry name" value="TRANS-SULFURATION ENZYME FAMILY MEMBER"/>
    <property type="match status" value="1"/>
</dbReference>
<dbReference type="SUPFAM" id="SSF53383">
    <property type="entry name" value="PLP-dependent transferases"/>
    <property type="match status" value="1"/>
</dbReference>
<dbReference type="InterPro" id="IPR015421">
    <property type="entry name" value="PyrdxlP-dep_Trfase_major"/>
</dbReference>
<keyword evidence="11" id="KW-0456">Lyase</keyword>
<feature type="compositionally biased region" description="Low complexity" evidence="9">
    <location>
        <begin position="479"/>
        <end position="496"/>
    </location>
</feature>
<comment type="cofactor">
    <cofactor evidence="1 7">
        <name>pyridoxal 5'-phosphate</name>
        <dbReference type="ChEBI" id="CHEBI:597326"/>
    </cofactor>
</comment>
<reference evidence="11 12" key="1">
    <citation type="submission" date="2019-03" db="EMBL/GenBank/DDBJ databases">
        <title>Single cell metagenomics reveals metabolic interactions within the superorganism composed of flagellate Streblomastix strix and complex community of Bacteroidetes bacteria on its surface.</title>
        <authorList>
            <person name="Treitli S.C."/>
            <person name="Kolisko M."/>
            <person name="Husnik F."/>
            <person name="Keeling P."/>
            <person name="Hampl V."/>
        </authorList>
    </citation>
    <scope>NUCLEOTIDE SEQUENCE [LARGE SCALE GENOMIC DNA]</scope>
    <source>
        <strain evidence="11">ST1C</strain>
    </source>
</reference>
<evidence type="ECO:0000256" key="1">
    <source>
        <dbReference type="ARBA" id="ARBA00001933"/>
    </source>
</evidence>
<evidence type="ECO:0000256" key="2">
    <source>
        <dbReference type="ARBA" id="ARBA00007103"/>
    </source>
</evidence>
<feature type="binding site" evidence="7">
    <location>
        <position position="770"/>
    </location>
    <ligand>
        <name>pyridoxal 5'-phosphate</name>
        <dbReference type="ChEBI" id="CHEBI:597326"/>
    </ligand>
</feature>
<dbReference type="Gene3D" id="3.40.50.1100">
    <property type="match status" value="2"/>
</dbReference>
<dbReference type="GO" id="GO:0016846">
    <property type="term" value="F:carbon-sulfur lyase activity"/>
    <property type="evidence" value="ECO:0007669"/>
    <property type="project" value="TreeGrafter"/>
</dbReference>
<name>A0A5J4VWS6_9EUKA</name>
<sequence length="829" mass="90063">MSSGQAGEEEKLSFETLVLHADGHNKPLKSHAQPIFQTSAFVFDTPDHGRQLFAGETAGHIYSRIGNPTVEAFEKLMCAMEQGSAAVAFSTGMAAILGSCLTILKSGDHAVIGDTMYGPSATLFTKRLSQLGITHTVVDSANAENVRKALKRNTKLIFVETPANPTCKITDIAAVSEIGHSIDAIVMVDSTFASPYNQQPLVLGADISLHSLTKYINGHGDVVGGCIVCQSPELANRIRGWRKDTGANLGPFDAWLVIRGIRTLPIRMARHNSNAQMVASFLRNHPAIEKVLYPGFADFENHHVMAKQMRPGVGDGYGATFSFLMKGGFEAAKTLLENLHLHTLAVSLGNTDSLIEHPSSMTHAGLSVEQLKQQGLTPSLVRISVGLEDPNELIADLRRGLSISDLSIQEIDYKDEFNQERMKFDKEKKRFQQEKEQFGRERQSYKQNDININSSRSGSYKQIDYNETDSDEQQFTSRSSYSSSSSQYSSSSSSQSAIEFNPRRKVYNNVSELVGNTPIVRLNKITEGCKGNICAKIEFFSPLQSVKDRIAVSMIEEAEKEGIIKRGVSTIVEATSGNTGIALAMAAATHGYKIILTMPETMSIERRTTMAALGAQVVITPGSKNISGAITKAEQLGTKDRHVYIPRQFENRVNIAIHERTTGPEIWEDTQGQIDYFVSGVGTGGTISGAGKYLKSKKPSIKIIAVEPSESSVLSGGKAGTHGIQGIGAGFVPKIFNEEIVDEIIPITTQKAIETARRLASQEGLFVGISAGAAVAASIDLAKRDQLEGKMIVCIIPDSGGRYLSNLYAEIDERVRNIPVTPSMDTELI</sequence>
<feature type="domain" description="Tryptophan synthase beta chain-like PALP" evidence="10">
    <location>
        <begin position="510"/>
        <end position="798"/>
    </location>
</feature>
<dbReference type="CDD" id="cd01561">
    <property type="entry name" value="CBS_like"/>
    <property type="match status" value="1"/>
</dbReference>
<dbReference type="GO" id="GO:0030170">
    <property type="term" value="F:pyridoxal phosphate binding"/>
    <property type="evidence" value="ECO:0007669"/>
    <property type="project" value="InterPro"/>
</dbReference>
<evidence type="ECO:0000313" key="11">
    <source>
        <dbReference type="EMBL" id="KAA6386930.1"/>
    </source>
</evidence>
<proteinExistence type="inferred from homology"/>
<evidence type="ECO:0000313" key="12">
    <source>
        <dbReference type="Proteomes" id="UP000324800"/>
    </source>
</evidence>
<gene>
    <name evidence="11" type="ORF">EZS28_017542</name>
</gene>
<evidence type="ECO:0000256" key="4">
    <source>
        <dbReference type="ARBA" id="ARBA00022679"/>
    </source>
</evidence>
<dbReference type="InterPro" id="IPR001926">
    <property type="entry name" value="TrpB-like_PALP"/>
</dbReference>
<dbReference type="Gene3D" id="3.90.1150.10">
    <property type="entry name" value="Aspartate Aminotransferase, domain 1"/>
    <property type="match status" value="1"/>
</dbReference>
<dbReference type="InterPro" id="IPR005859">
    <property type="entry name" value="CysK"/>
</dbReference>
<dbReference type="Pfam" id="PF01053">
    <property type="entry name" value="Cys_Met_Meta_PP"/>
    <property type="match status" value="1"/>
</dbReference>
<keyword evidence="3" id="KW-0028">Amino-acid biosynthesis</keyword>
<feature type="binding site" evidence="7">
    <location>
        <begin position="682"/>
        <end position="686"/>
    </location>
    <ligand>
        <name>pyridoxal 5'-phosphate</name>
        <dbReference type="ChEBI" id="CHEBI:597326"/>
    </ligand>
</feature>
<dbReference type="NCBIfam" id="TIGR01139">
    <property type="entry name" value="cysK"/>
    <property type="match status" value="1"/>
</dbReference>
<feature type="region of interest" description="Disordered" evidence="9">
    <location>
        <begin position="428"/>
        <end position="496"/>
    </location>
</feature>
<organism evidence="11 12">
    <name type="scientific">Streblomastix strix</name>
    <dbReference type="NCBI Taxonomy" id="222440"/>
    <lineage>
        <taxon>Eukaryota</taxon>
        <taxon>Metamonada</taxon>
        <taxon>Preaxostyla</taxon>
        <taxon>Oxymonadida</taxon>
        <taxon>Streblomastigidae</taxon>
        <taxon>Streblomastix</taxon>
    </lineage>
</organism>
<evidence type="ECO:0000256" key="8">
    <source>
        <dbReference type="PIRSR" id="PIRSR605856-51"/>
    </source>
</evidence>
<keyword evidence="6" id="KW-0198">Cysteine biosynthesis</keyword>
<dbReference type="Proteomes" id="UP000324800">
    <property type="component" value="Unassembled WGS sequence"/>
</dbReference>
<dbReference type="GO" id="GO:0006535">
    <property type="term" value="P:cysteine biosynthetic process from serine"/>
    <property type="evidence" value="ECO:0007669"/>
    <property type="project" value="InterPro"/>
</dbReference>
<keyword evidence="4" id="KW-0808">Transferase</keyword>
<dbReference type="GO" id="GO:0004124">
    <property type="term" value="F:cysteine synthase activity"/>
    <property type="evidence" value="ECO:0007669"/>
    <property type="project" value="InterPro"/>
</dbReference>
<evidence type="ECO:0000256" key="5">
    <source>
        <dbReference type="ARBA" id="ARBA00022898"/>
    </source>
</evidence>
<dbReference type="InterPro" id="IPR000277">
    <property type="entry name" value="Cys/Met-Metab_PyrdxlP-dep_enz"/>
</dbReference>
<protein>
    <submittedName>
        <fullName evidence="11">Methionine gamma-lyase</fullName>
    </submittedName>
</protein>
<dbReference type="InterPro" id="IPR005856">
    <property type="entry name" value="Cys_synth"/>
</dbReference>
<dbReference type="InterPro" id="IPR054542">
    <property type="entry name" value="Cys_met_metab_PP"/>
</dbReference>
<keyword evidence="5 7" id="KW-0663">Pyridoxal phosphate</keyword>
<dbReference type="FunFam" id="3.40.50.1100:FF:000006">
    <property type="entry name" value="Cysteine synthase"/>
    <property type="match status" value="1"/>
</dbReference>
<evidence type="ECO:0000256" key="3">
    <source>
        <dbReference type="ARBA" id="ARBA00022605"/>
    </source>
</evidence>
<dbReference type="PANTHER" id="PTHR11808:SF80">
    <property type="entry name" value="CYSTATHIONINE GAMMA-LYASE"/>
    <property type="match status" value="1"/>
</dbReference>
<evidence type="ECO:0000256" key="9">
    <source>
        <dbReference type="SAM" id="MobiDB-lite"/>
    </source>
</evidence>
<accession>A0A5J4VWS6</accession>
<comment type="caution">
    <text evidence="11">The sequence shown here is derived from an EMBL/GenBank/DDBJ whole genome shotgun (WGS) entry which is preliminary data.</text>
</comment>
<dbReference type="CDD" id="cd00614">
    <property type="entry name" value="CGS_like"/>
    <property type="match status" value="1"/>
</dbReference>
<feature type="binding site" evidence="7">
    <location>
        <position position="578"/>
    </location>
    <ligand>
        <name>pyridoxal 5'-phosphate</name>
        <dbReference type="ChEBI" id="CHEBI:597326"/>
    </ligand>
</feature>
<feature type="compositionally biased region" description="Polar residues" evidence="9">
    <location>
        <begin position="445"/>
        <end position="460"/>
    </location>
</feature>
<feature type="modified residue" description="N6-(pyridoxal phosphate)lysine" evidence="8">
    <location>
        <position position="547"/>
    </location>
</feature>
<dbReference type="GO" id="GO:0005737">
    <property type="term" value="C:cytoplasm"/>
    <property type="evidence" value="ECO:0007669"/>
    <property type="project" value="TreeGrafter"/>
</dbReference>
<dbReference type="GO" id="GO:0019346">
    <property type="term" value="P:transsulfuration"/>
    <property type="evidence" value="ECO:0007669"/>
    <property type="project" value="InterPro"/>
</dbReference>
<feature type="compositionally biased region" description="Basic and acidic residues" evidence="9">
    <location>
        <begin position="428"/>
        <end position="444"/>
    </location>
</feature>
<dbReference type="EMBL" id="SNRW01004585">
    <property type="protein sequence ID" value="KAA6386930.1"/>
    <property type="molecule type" value="Genomic_DNA"/>
</dbReference>
<evidence type="ECO:0000259" key="10">
    <source>
        <dbReference type="Pfam" id="PF00291"/>
    </source>
</evidence>